<organism evidence="6 7">
    <name type="scientific">Lactiplantibacillus xiangfangensis</name>
    <dbReference type="NCBI Taxonomy" id="942150"/>
    <lineage>
        <taxon>Bacteria</taxon>
        <taxon>Bacillati</taxon>
        <taxon>Bacillota</taxon>
        <taxon>Bacilli</taxon>
        <taxon>Lactobacillales</taxon>
        <taxon>Lactobacillaceae</taxon>
        <taxon>Lactiplantibacillus</taxon>
    </lineage>
</organism>
<dbReference type="RefSeq" id="WP_057706448.1">
    <property type="nucleotide sequence ID" value="NZ_JQCL01000057.1"/>
</dbReference>
<dbReference type="PATRIC" id="fig|942150.3.peg.2775"/>
<dbReference type="Pfam" id="PF13377">
    <property type="entry name" value="Peripla_BP_3"/>
    <property type="match status" value="1"/>
</dbReference>
<feature type="domain" description="HTH lacI-type" evidence="5">
    <location>
        <begin position="3"/>
        <end position="57"/>
    </location>
</feature>
<dbReference type="PANTHER" id="PTHR30146:SF95">
    <property type="entry name" value="RIBOSE OPERON REPRESSOR"/>
    <property type="match status" value="1"/>
</dbReference>
<dbReference type="CDD" id="cd06291">
    <property type="entry name" value="PBP1_Qymf-like"/>
    <property type="match status" value="1"/>
</dbReference>
<name>A0A0R2MC23_9LACO</name>
<evidence type="ECO:0000259" key="5">
    <source>
        <dbReference type="PROSITE" id="PS50932"/>
    </source>
</evidence>
<keyword evidence="1" id="KW-0678">Repressor</keyword>
<dbReference type="PROSITE" id="PS00356">
    <property type="entry name" value="HTH_LACI_1"/>
    <property type="match status" value="1"/>
</dbReference>
<dbReference type="SUPFAM" id="SSF53822">
    <property type="entry name" value="Periplasmic binding protein-like I"/>
    <property type="match status" value="1"/>
</dbReference>
<evidence type="ECO:0000256" key="4">
    <source>
        <dbReference type="ARBA" id="ARBA00023163"/>
    </source>
</evidence>
<comment type="caution">
    <text evidence="6">The sequence shown here is derived from an EMBL/GenBank/DDBJ whole genome shotgun (WGS) entry which is preliminary data.</text>
</comment>
<dbReference type="Gene3D" id="3.40.50.2300">
    <property type="match status" value="2"/>
</dbReference>
<evidence type="ECO:0000256" key="1">
    <source>
        <dbReference type="ARBA" id="ARBA00022491"/>
    </source>
</evidence>
<evidence type="ECO:0000256" key="2">
    <source>
        <dbReference type="ARBA" id="ARBA00023015"/>
    </source>
</evidence>
<evidence type="ECO:0000313" key="7">
    <source>
        <dbReference type="Proteomes" id="UP000051783"/>
    </source>
</evidence>
<evidence type="ECO:0000313" key="6">
    <source>
        <dbReference type="EMBL" id="KRO10967.1"/>
    </source>
</evidence>
<proteinExistence type="predicted"/>
<dbReference type="CDD" id="cd01392">
    <property type="entry name" value="HTH_LacI"/>
    <property type="match status" value="1"/>
</dbReference>
<dbReference type="Gene3D" id="1.10.260.40">
    <property type="entry name" value="lambda repressor-like DNA-binding domains"/>
    <property type="match status" value="1"/>
</dbReference>
<dbReference type="GO" id="GO:0003700">
    <property type="term" value="F:DNA-binding transcription factor activity"/>
    <property type="evidence" value="ECO:0007669"/>
    <property type="project" value="TreeGrafter"/>
</dbReference>
<dbReference type="PANTHER" id="PTHR30146">
    <property type="entry name" value="LACI-RELATED TRANSCRIPTIONAL REPRESSOR"/>
    <property type="match status" value="1"/>
</dbReference>
<dbReference type="SUPFAM" id="SSF47413">
    <property type="entry name" value="lambda repressor-like DNA-binding domains"/>
    <property type="match status" value="1"/>
</dbReference>
<evidence type="ECO:0000256" key="3">
    <source>
        <dbReference type="ARBA" id="ARBA00023125"/>
    </source>
</evidence>
<dbReference type="InterPro" id="IPR028082">
    <property type="entry name" value="Peripla_BP_I"/>
</dbReference>
<accession>A0A0R2MC23</accession>
<dbReference type="InterPro" id="IPR000843">
    <property type="entry name" value="HTH_LacI"/>
</dbReference>
<dbReference type="AlphaFoldDB" id="A0A0R2MC23"/>
<dbReference type="EMBL" id="JQCL01000057">
    <property type="protein sequence ID" value="KRO10967.1"/>
    <property type="molecule type" value="Genomic_DNA"/>
</dbReference>
<keyword evidence="2" id="KW-0805">Transcription regulation</keyword>
<dbReference type="GO" id="GO:0000976">
    <property type="term" value="F:transcription cis-regulatory region binding"/>
    <property type="evidence" value="ECO:0007669"/>
    <property type="project" value="TreeGrafter"/>
</dbReference>
<dbReference type="InterPro" id="IPR046335">
    <property type="entry name" value="LacI/GalR-like_sensor"/>
</dbReference>
<dbReference type="InterPro" id="IPR010982">
    <property type="entry name" value="Lambda_DNA-bd_dom_sf"/>
</dbReference>
<dbReference type="SMART" id="SM00354">
    <property type="entry name" value="HTH_LACI"/>
    <property type="match status" value="1"/>
</dbReference>
<reference evidence="6 7" key="1">
    <citation type="journal article" date="2015" name="Genome Announc.">
        <title>Expanding the biotechnology potential of lactobacilli through comparative genomics of 213 strains and associated genera.</title>
        <authorList>
            <person name="Sun Z."/>
            <person name="Harris H.M."/>
            <person name="McCann A."/>
            <person name="Guo C."/>
            <person name="Argimon S."/>
            <person name="Zhang W."/>
            <person name="Yang X."/>
            <person name="Jeffery I.B."/>
            <person name="Cooney J.C."/>
            <person name="Kagawa T.F."/>
            <person name="Liu W."/>
            <person name="Song Y."/>
            <person name="Salvetti E."/>
            <person name="Wrobel A."/>
            <person name="Rasinkangas P."/>
            <person name="Parkhill J."/>
            <person name="Rea M.C."/>
            <person name="O'Sullivan O."/>
            <person name="Ritari J."/>
            <person name="Douillard F.P."/>
            <person name="Paul Ross R."/>
            <person name="Yang R."/>
            <person name="Briner A.E."/>
            <person name="Felis G.E."/>
            <person name="de Vos W.M."/>
            <person name="Barrangou R."/>
            <person name="Klaenhammer T.R."/>
            <person name="Caufield P.W."/>
            <person name="Cui Y."/>
            <person name="Zhang H."/>
            <person name="O'Toole P.W."/>
        </authorList>
    </citation>
    <scope>NUCLEOTIDE SEQUENCE [LARGE SCALE GENOMIC DNA]</scope>
    <source>
        <strain evidence="6 7">LMG 26013</strain>
    </source>
</reference>
<dbReference type="PROSITE" id="PS50932">
    <property type="entry name" value="HTH_LACI_2"/>
    <property type="match status" value="1"/>
</dbReference>
<keyword evidence="4" id="KW-0804">Transcription</keyword>
<dbReference type="Proteomes" id="UP000051783">
    <property type="component" value="Unassembled WGS sequence"/>
</dbReference>
<sequence length="328" mass="36646">MRPKLADVAREAGVSPTTVSRVINNKAHLSEKTKNNVYAAMRKLNYQPNSLARSLHGKQTHLIGVIFPSVSNPFYAELIELIEKKLFKNNYKIILCNSANNSDKERNYLRMLLANQVDGIIVGTHNVDIKEYQQVELPIVSFDRKLADNIPIVSSDNAAGGKMAAEELMNHNAHNLYFVGRVHHASAVNPTDLRQQAFQDTITAHGLTPHTWNLSTTDSVTIKRAKIAQLLHQPVDGIFAADDFTALLVMQTAKELGIQLPEQLKLIGYDGTKLIQNYHPELSTIVQPIEDMADLLISILLERIDSKSEVPLTNFKLPNTLLRSQTLE</sequence>
<protein>
    <submittedName>
        <fullName evidence="6">Sucrose operon repressor</fullName>
    </submittedName>
</protein>
<keyword evidence="3" id="KW-0238">DNA-binding</keyword>
<gene>
    <name evidence="6" type="ORF">IV64_GL002663</name>
</gene>
<keyword evidence="7" id="KW-1185">Reference proteome</keyword>
<dbReference type="STRING" id="942150.IV64_GL002663"/>
<dbReference type="OrthoDB" id="9796186at2"/>
<dbReference type="Pfam" id="PF00356">
    <property type="entry name" value="LacI"/>
    <property type="match status" value="1"/>
</dbReference>
<dbReference type="PRINTS" id="PR00036">
    <property type="entry name" value="HTHLACI"/>
</dbReference>